<protein>
    <submittedName>
        <fullName evidence="11">TonB-dependent receptor</fullName>
    </submittedName>
</protein>
<dbReference type="InterPro" id="IPR036942">
    <property type="entry name" value="Beta-barrel_TonB_sf"/>
</dbReference>
<keyword evidence="5 7" id="KW-0472">Membrane</keyword>
<proteinExistence type="inferred from homology"/>
<dbReference type="Proteomes" id="UP000708576">
    <property type="component" value="Unassembled WGS sequence"/>
</dbReference>
<dbReference type="SUPFAM" id="SSF56935">
    <property type="entry name" value="Porins"/>
    <property type="match status" value="1"/>
</dbReference>
<dbReference type="Pfam" id="PF07715">
    <property type="entry name" value="Plug"/>
    <property type="match status" value="1"/>
</dbReference>
<feature type="chain" id="PRO_5047408721" evidence="8">
    <location>
        <begin position="24"/>
        <end position="811"/>
    </location>
</feature>
<evidence type="ECO:0000313" key="12">
    <source>
        <dbReference type="Proteomes" id="UP000708576"/>
    </source>
</evidence>
<evidence type="ECO:0000256" key="8">
    <source>
        <dbReference type="SAM" id="SignalP"/>
    </source>
</evidence>
<comment type="similarity">
    <text evidence="7">Belongs to the TonB-dependent receptor family.</text>
</comment>
<feature type="signal peptide" evidence="8">
    <location>
        <begin position="1"/>
        <end position="23"/>
    </location>
</feature>
<dbReference type="Pfam" id="PF13620">
    <property type="entry name" value="CarboxypepD_reg"/>
    <property type="match status" value="1"/>
</dbReference>
<feature type="domain" description="TonB-dependent receptor plug" evidence="9">
    <location>
        <begin position="155"/>
        <end position="231"/>
    </location>
</feature>
<keyword evidence="11" id="KW-0675">Receptor</keyword>
<feature type="domain" description="Outer membrane protein beta-barrel" evidence="10">
    <location>
        <begin position="388"/>
        <end position="788"/>
    </location>
</feature>
<dbReference type="PROSITE" id="PS52016">
    <property type="entry name" value="TONB_DEPENDENT_REC_3"/>
    <property type="match status" value="1"/>
</dbReference>
<keyword evidence="6 7" id="KW-0998">Cell outer membrane</keyword>
<keyword evidence="8" id="KW-0732">Signal</keyword>
<dbReference type="InterPro" id="IPR039426">
    <property type="entry name" value="TonB-dep_rcpt-like"/>
</dbReference>
<evidence type="ECO:0000256" key="5">
    <source>
        <dbReference type="ARBA" id="ARBA00023136"/>
    </source>
</evidence>
<dbReference type="Gene3D" id="2.60.40.1120">
    <property type="entry name" value="Carboxypeptidase-like, regulatory domain"/>
    <property type="match status" value="1"/>
</dbReference>
<keyword evidence="12" id="KW-1185">Reference proteome</keyword>
<evidence type="ECO:0000259" key="9">
    <source>
        <dbReference type="Pfam" id="PF07715"/>
    </source>
</evidence>
<gene>
    <name evidence="11" type="ORF">KEM10_04340</name>
</gene>
<dbReference type="RefSeq" id="WP_212213975.1">
    <property type="nucleotide sequence ID" value="NZ_JAGUCO010000002.1"/>
</dbReference>
<comment type="caution">
    <text evidence="11">The sequence shown here is derived from an EMBL/GenBank/DDBJ whole genome shotgun (WGS) entry which is preliminary data.</text>
</comment>
<keyword evidence="3 7" id="KW-1134">Transmembrane beta strand</keyword>
<dbReference type="Pfam" id="PF14905">
    <property type="entry name" value="OMP_b-brl_3"/>
    <property type="match status" value="1"/>
</dbReference>
<evidence type="ECO:0000256" key="7">
    <source>
        <dbReference type="PROSITE-ProRule" id="PRU01360"/>
    </source>
</evidence>
<dbReference type="InterPro" id="IPR012910">
    <property type="entry name" value="Plug_dom"/>
</dbReference>
<reference evidence="11 12" key="1">
    <citation type="journal article" date="2015" name="Int. J. Syst. Evol. Microbiol.">
        <title>Carboxylicivirga linearis sp. nov., isolated from a sea cucumber culture pond.</title>
        <authorList>
            <person name="Wang F.Q."/>
            <person name="Zhou Y.X."/>
            <person name="Lin X.Z."/>
            <person name="Chen G.J."/>
            <person name="Du Z.J."/>
        </authorList>
    </citation>
    <scope>NUCLEOTIDE SEQUENCE [LARGE SCALE GENOMIC DNA]</scope>
    <source>
        <strain evidence="11 12">FB218</strain>
    </source>
</reference>
<dbReference type="PANTHER" id="PTHR40980">
    <property type="entry name" value="PLUG DOMAIN-CONTAINING PROTEIN"/>
    <property type="match status" value="1"/>
</dbReference>
<dbReference type="InterPro" id="IPR041700">
    <property type="entry name" value="OMP_b-brl_3"/>
</dbReference>
<evidence type="ECO:0000256" key="4">
    <source>
        <dbReference type="ARBA" id="ARBA00022692"/>
    </source>
</evidence>
<evidence type="ECO:0000256" key="6">
    <source>
        <dbReference type="ARBA" id="ARBA00023237"/>
    </source>
</evidence>
<name>A0ABS5JRR2_9BACT</name>
<accession>A0ABS5JRR2</accession>
<evidence type="ECO:0000256" key="2">
    <source>
        <dbReference type="ARBA" id="ARBA00022448"/>
    </source>
</evidence>
<evidence type="ECO:0000259" key="10">
    <source>
        <dbReference type="Pfam" id="PF14905"/>
    </source>
</evidence>
<dbReference type="InterPro" id="IPR008969">
    <property type="entry name" value="CarboxyPept-like_regulatory"/>
</dbReference>
<evidence type="ECO:0000313" key="11">
    <source>
        <dbReference type="EMBL" id="MBS2097497.1"/>
    </source>
</evidence>
<dbReference type="EMBL" id="JAGUCO010000002">
    <property type="protein sequence ID" value="MBS2097497.1"/>
    <property type="molecule type" value="Genomic_DNA"/>
</dbReference>
<keyword evidence="2 7" id="KW-0813">Transport</keyword>
<dbReference type="SUPFAM" id="SSF49464">
    <property type="entry name" value="Carboxypeptidase regulatory domain-like"/>
    <property type="match status" value="1"/>
</dbReference>
<comment type="subcellular location">
    <subcellularLocation>
        <location evidence="1 7">Cell outer membrane</location>
        <topology evidence="1 7">Multi-pass membrane protein</topology>
    </subcellularLocation>
</comment>
<evidence type="ECO:0000256" key="3">
    <source>
        <dbReference type="ARBA" id="ARBA00022452"/>
    </source>
</evidence>
<organism evidence="11 12">
    <name type="scientific">Carboxylicivirga linearis</name>
    <dbReference type="NCBI Taxonomy" id="1628157"/>
    <lineage>
        <taxon>Bacteria</taxon>
        <taxon>Pseudomonadati</taxon>
        <taxon>Bacteroidota</taxon>
        <taxon>Bacteroidia</taxon>
        <taxon>Marinilabiliales</taxon>
        <taxon>Marinilabiliaceae</taxon>
        <taxon>Carboxylicivirga</taxon>
    </lineage>
</organism>
<dbReference type="Gene3D" id="2.170.130.10">
    <property type="entry name" value="TonB-dependent receptor, plug domain"/>
    <property type="match status" value="1"/>
</dbReference>
<evidence type="ECO:0000256" key="1">
    <source>
        <dbReference type="ARBA" id="ARBA00004571"/>
    </source>
</evidence>
<dbReference type="Gene3D" id="2.40.170.20">
    <property type="entry name" value="TonB-dependent receptor, beta-barrel domain"/>
    <property type="match status" value="1"/>
</dbReference>
<keyword evidence="4 7" id="KW-0812">Transmembrane</keyword>
<sequence>MGIKRIGFLIAMLLLFNINWVQAENPNSPEKEGVVKGKIYDGKSKKPIEYATVAIYKKEDDSVVTGTITDEDGQFKVKGLDPGSFYIVVSFLGYENKRYDDVFVESGRDVIDLGSIELGASSTAIDEIEVVSERQSVEYKIDKKVVSVGKQMTSASLSAVEVLENVPSIRVDIEGNVSLRGSTGFTVLIDGKPTVMDPSDVLRQIPASTIENIEIITNPSAKYQPDGTGGIINIVTKKNRLQGVQGLFNLKGGSFGMYGGDFLLNYRKNNFNFNLGADYNYRPFPGSSYSERRTTNNDTTTIIRANGDSDREFRMVGIRGGFDWDITEKDVFTLGVRIGDFRMENSSLLDYRTIQLADGYESDEVQELSLNNGQRGGNWYSFTTNYTHTFEEKGHELSAQLNYRYRDGDDTSENILKDGANNVTDGTKTTEFGPSGRWELRLDYTKPIGEDKRFEAGFQGRKSVSQDETELYIWEDGGFVEQTDKGNTTDYDRNIMALYSTFNGKYGNFGYQLGLRGEYTFRDITTQRDNQTYEIDRLDYFPTVHLSYQLPSENQVMGSYSRRIDRPRGWYLEPFITWEDMFNVRMGNPDLLPEYIDAFEMGYLKSWDKSQLSVEGYYRIKHNKVERIQSVYEEGILLTTFSNVGTDYSLGAEAMYNTPLFKWWEINIMGDLYNYRIDGVINDVPFERTSFNWSSRISNTFKLRKNMQLQLDGNYNSATVTSQGRTEDFYMINAAYRLDMFDRKLSAVLQIRDVFNTGNRISITEDPDFYNYSKRTRNAPMYSFTLSYRLNNFMQKRGKRGDNGGGMDEEF</sequence>
<dbReference type="PANTHER" id="PTHR40980:SF4">
    <property type="entry name" value="TONB-DEPENDENT RECEPTOR-LIKE BETA-BARREL DOMAIN-CONTAINING PROTEIN"/>
    <property type="match status" value="1"/>
</dbReference>
<dbReference type="InterPro" id="IPR037066">
    <property type="entry name" value="Plug_dom_sf"/>
</dbReference>